<keyword evidence="1" id="KW-1133">Transmembrane helix</keyword>
<evidence type="ECO:0000256" key="1">
    <source>
        <dbReference type="SAM" id="Phobius"/>
    </source>
</evidence>
<reference evidence="2 3" key="1">
    <citation type="journal article" date="2014" name="Antonie Van Leeuwenhoek">
        <title>Hyphomonas beringensis sp. nov. and Hyphomonas chukchiensis sp. nov., isolated from surface seawater of the Bering Sea and Chukchi Sea.</title>
        <authorList>
            <person name="Li C."/>
            <person name="Lai Q."/>
            <person name="Li G."/>
            <person name="Dong C."/>
            <person name="Wang J."/>
            <person name="Liao Y."/>
            <person name="Shao Z."/>
        </authorList>
    </citation>
    <scope>NUCLEOTIDE SEQUENCE [LARGE SCALE GENOMIC DNA]</scope>
    <source>
        <strain evidence="2 3">MHS-2</strain>
    </source>
</reference>
<evidence type="ECO:0000313" key="3">
    <source>
        <dbReference type="Proteomes" id="UP000025171"/>
    </source>
</evidence>
<organism evidence="2 3">
    <name type="scientific">Hyphomonas johnsonii MHS-2</name>
    <dbReference type="NCBI Taxonomy" id="1280950"/>
    <lineage>
        <taxon>Bacteria</taxon>
        <taxon>Pseudomonadati</taxon>
        <taxon>Pseudomonadota</taxon>
        <taxon>Alphaproteobacteria</taxon>
        <taxon>Hyphomonadales</taxon>
        <taxon>Hyphomonadaceae</taxon>
        <taxon>Hyphomonas</taxon>
    </lineage>
</organism>
<dbReference type="RefSeq" id="WP_035615929.1">
    <property type="nucleotide sequence ID" value="NZ_ARYK01000003.1"/>
</dbReference>
<dbReference type="PATRIC" id="fig|1280950.3.peg.1663"/>
<name>A0A059FQQ6_9PROT</name>
<sequence>MPDWILRWMAVGLLAVITFIFIVLAAAVLSGLTNDLFHGFIQLTWPDRRVTAFASFEPDSREQIAFSILNYGITAMGTAWVASFAYLVVMRNQQKQTEQQLSMERLKLTTDLDEQILDVFESESVVDFGPDGTAVRVRLVTILDRNTQWQAGTDRNWKYRDGERTVPFVKTSSVVSPAAEISVSALHRYLAWIRRIVRAIETGVLQDKDVLLFWRSVVVGCYSGRYTFMRDIFFKDDLDDFVGLVDRIVVTGAKEGSGRDFVKYLQAVGEPELVALLSDAAKEIVGATSEAAA</sequence>
<dbReference type="OrthoDB" id="7616377at2"/>
<proteinExistence type="predicted"/>
<protein>
    <submittedName>
        <fullName evidence="2">Uncharacterized protein</fullName>
    </submittedName>
</protein>
<dbReference type="Proteomes" id="UP000025171">
    <property type="component" value="Unassembled WGS sequence"/>
</dbReference>
<feature type="transmembrane region" description="Helical" evidence="1">
    <location>
        <begin position="68"/>
        <end position="89"/>
    </location>
</feature>
<dbReference type="EMBL" id="ARYK01000003">
    <property type="protein sequence ID" value="KCZ92942.1"/>
    <property type="molecule type" value="Genomic_DNA"/>
</dbReference>
<keyword evidence="1" id="KW-0472">Membrane</keyword>
<accession>A0A059FQQ6</accession>
<evidence type="ECO:0000313" key="2">
    <source>
        <dbReference type="EMBL" id="KCZ92942.1"/>
    </source>
</evidence>
<keyword evidence="1" id="KW-0812">Transmembrane</keyword>
<gene>
    <name evidence="2" type="ORF">HJO_08302</name>
</gene>
<keyword evidence="3" id="KW-1185">Reference proteome</keyword>
<dbReference type="AlphaFoldDB" id="A0A059FQQ6"/>
<comment type="caution">
    <text evidence="2">The sequence shown here is derived from an EMBL/GenBank/DDBJ whole genome shotgun (WGS) entry which is preliminary data.</text>
</comment>